<organism evidence="1">
    <name type="scientific">Pseudomonas aeruginosa</name>
    <dbReference type="NCBI Taxonomy" id="287"/>
    <lineage>
        <taxon>Bacteria</taxon>
        <taxon>Pseudomonadati</taxon>
        <taxon>Pseudomonadota</taxon>
        <taxon>Gammaproteobacteria</taxon>
        <taxon>Pseudomonadales</taxon>
        <taxon>Pseudomonadaceae</taxon>
        <taxon>Pseudomonas</taxon>
    </lineage>
</organism>
<dbReference type="AlphaFoldDB" id="A0A451GII5"/>
<name>A0A451GII5_PSEAI</name>
<proteinExistence type="predicted"/>
<geneLocation type="plasmid" evidence="1">
    <name>p1011-KPC2</name>
</geneLocation>
<reference evidence="1" key="1">
    <citation type="submission" date="2018-08" db="EMBL/GenBank/DDBJ databases">
        <title>Complete nucleotide sequence of a novel plasmid backbone p1011 carring blaKPC gene in ST463 Pseudomonas aeruginoea.</title>
        <authorList>
            <person name="Hu Y."/>
            <person name="Zhang R."/>
        </authorList>
    </citation>
    <scope>NUCLEOTIDE SEQUENCE</scope>
    <source>
        <strain evidence="1">1011</strain>
        <plasmid evidence="1">p1011-KPC2</plasmid>
    </source>
</reference>
<gene>
    <name evidence="1" type="ORF">ALFBHDGB_00073</name>
</gene>
<accession>A0A451GII5</accession>
<keyword evidence="1" id="KW-0614">Plasmid</keyword>
<dbReference type="EMBL" id="MH734334">
    <property type="protein sequence ID" value="AZZ88931.1"/>
    <property type="molecule type" value="Genomic_DNA"/>
</dbReference>
<evidence type="ECO:0000313" key="1">
    <source>
        <dbReference type="EMBL" id="AZZ88931.1"/>
    </source>
</evidence>
<sequence length="44" mass="5094">MAMVSGHSLEEVVAEWNNDDSWARLGADAGQTHARPFYRFERER</sequence>
<protein>
    <submittedName>
        <fullName evidence="1">Uncharacterized protein</fullName>
    </submittedName>
</protein>